<feature type="binding site" evidence="9">
    <location>
        <begin position="82"/>
        <end position="84"/>
    </location>
    <ligand>
        <name>L-histidine</name>
        <dbReference type="ChEBI" id="CHEBI:57595"/>
    </ligand>
</feature>
<dbReference type="PANTHER" id="PTHR43707">
    <property type="entry name" value="HISTIDYL-TRNA SYNTHETASE"/>
    <property type="match status" value="1"/>
</dbReference>
<dbReference type="InterPro" id="IPR045864">
    <property type="entry name" value="aa-tRNA-synth_II/BPL/LPL"/>
</dbReference>
<gene>
    <name evidence="8" type="primary">hisZ</name>
    <name evidence="11" type="ORF">EI16_01685</name>
</gene>
<dbReference type="InterPro" id="IPR004516">
    <property type="entry name" value="HisRS/HisZ"/>
</dbReference>
<proteinExistence type="inferred from homology"/>
<dbReference type="GO" id="GO:0016757">
    <property type="term" value="F:glycosyltransferase activity"/>
    <property type="evidence" value="ECO:0007669"/>
    <property type="project" value="UniProtKB-KW"/>
</dbReference>
<dbReference type="PIRSF" id="PIRSF001549">
    <property type="entry name" value="His-tRNA_synth"/>
    <property type="match status" value="1"/>
</dbReference>
<dbReference type="Gene3D" id="3.30.930.10">
    <property type="entry name" value="Bira Bifunctional Protein, Domain 2"/>
    <property type="match status" value="1"/>
</dbReference>
<comment type="caution">
    <text evidence="11">The sequence shown here is derived from an EMBL/GenBank/DDBJ whole genome shotgun (WGS) entry which is preliminary data.</text>
</comment>
<comment type="subunit">
    <text evidence="4 8">Heteromultimer composed of HisG and HisZ subunits.</text>
</comment>
<feature type="binding site" evidence="9">
    <location>
        <position position="130"/>
    </location>
    <ligand>
        <name>L-histidine</name>
        <dbReference type="ChEBI" id="CHEBI:57595"/>
    </ligand>
</feature>
<dbReference type="SUPFAM" id="SSF55681">
    <property type="entry name" value="Class II aaRS and biotin synthetases"/>
    <property type="match status" value="1"/>
</dbReference>
<accession>A0A066ZMJ7</accession>
<feature type="binding site" evidence="9">
    <location>
        <position position="274"/>
    </location>
    <ligand>
        <name>L-histidine</name>
        <dbReference type="ChEBI" id="CHEBI:57595"/>
    </ligand>
</feature>
<comment type="miscellaneous">
    <text evidence="8">This function is generally fulfilled by the C-terminal part of HisG, which is missing in some bacteria such as this one.</text>
</comment>
<keyword evidence="11" id="KW-0328">Glycosyltransferase</keyword>
<keyword evidence="8" id="KW-0368">Histidine biosynthesis</keyword>
<evidence type="ECO:0000256" key="1">
    <source>
        <dbReference type="ARBA" id="ARBA00004496"/>
    </source>
</evidence>
<evidence type="ECO:0000256" key="4">
    <source>
        <dbReference type="ARBA" id="ARBA00011496"/>
    </source>
</evidence>
<dbReference type="GO" id="GO:0006427">
    <property type="term" value="P:histidyl-tRNA aminoacylation"/>
    <property type="evidence" value="ECO:0007669"/>
    <property type="project" value="TreeGrafter"/>
</dbReference>
<keyword evidence="12" id="KW-1185">Reference proteome</keyword>
<evidence type="ECO:0000256" key="2">
    <source>
        <dbReference type="ARBA" id="ARBA00004667"/>
    </source>
</evidence>
<evidence type="ECO:0000313" key="11">
    <source>
        <dbReference type="EMBL" id="KDN95048.1"/>
    </source>
</evidence>
<evidence type="ECO:0000256" key="5">
    <source>
        <dbReference type="ARBA" id="ARBA00020397"/>
    </source>
</evidence>
<dbReference type="STRING" id="28885.EI16_01685"/>
<evidence type="ECO:0000256" key="9">
    <source>
        <dbReference type="PIRSR" id="PIRSR001549-1"/>
    </source>
</evidence>
<dbReference type="RefSeq" id="WP_029908769.1">
    <property type="nucleotide sequence ID" value="NZ_AP020335.1"/>
</dbReference>
<comment type="function">
    <text evidence="7 8">Required for the first step of histidine biosynthesis. May allow the feedback regulation of ATP phosphoribosyltransferase activity by histidine.</text>
</comment>
<evidence type="ECO:0000259" key="10">
    <source>
        <dbReference type="Pfam" id="PF13393"/>
    </source>
</evidence>
<dbReference type="NCBIfam" id="NF009086">
    <property type="entry name" value="PRK12421.1"/>
    <property type="match status" value="1"/>
</dbReference>
<evidence type="ECO:0000313" key="12">
    <source>
        <dbReference type="Proteomes" id="UP000027341"/>
    </source>
</evidence>
<dbReference type="InterPro" id="IPR004517">
    <property type="entry name" value="HisZ"/>
</dbReference>
<comment type="similarity">
    <text evidence="3 8">Belongs to the class-II aminoacyl-tRNA synthetase family. HisZ subfamily.</text>
</comment>
<organism evidence="11 12">
    <name type="scientific">Hydrogenovibrio marinus</name>
    <dbReference type="NCBI Taxonomy" id="28885"/>
    <lineage>
        <taxon>Bacteria</taxon>
        <taxon>Pseudomonadati</taxon>
        <taxon>Pseudomonadota</taxon>
        <taxon>Gammaproteobacteria</taxon>
        <taxon>Thiotrichales</taxon>
        <taxon>Piscirickettsiaceae</taxon>
        <taxon>Hydrogenovibrio</taxon>
    </lineage>
</organism>
<dbReference type="InterPro" id="IPR041715">
    <property type="entry name" value="HisRS-like_core"/>
</dbReference>
<dbReference type="GO" id="GO:0000105">
    <property type="term" value="P:L-histidine biosynthetic process"/>
    <property type="evidence" value="ECO:0007669"/>
    <property type="project" value="UniProtKB-UniRule"/>
</dbReference>
<keyword evidence="6 8" id="KW-0963">Cytoplasm</keyword>
<evidence type="ECO:0000256" key="6">
    <source>
        <dbReference type="ARBA" id="ARBA00022490"/>
    </source>
</evidence>
<dbReference type="GO" id="GO:0005737">
    <property type="term" value="C:cytoplasm"/>
    <property type="evidence" value="ECO:0007669"/>
    <property type="project" value="UniProtKB-SubCell"/>
</dbReference>
<name>A0A066ZMJ7_HYDMR</name>
<dbReference type="EMBL" id="JMIU01000001">
    <property type="protein sequence ID" value="KDN95048.1"/>
    <property type="molecule type" value="Genomic_DNA"/>
</dbReference>
<keyword evidence="11" id="KW-0808">Transferase</keyword>
<comment type="subcellular location">
    <subcellularLocation>
        <location evidence="1 8">Cytoplasm</location>
    </subcellularLocation>
</comment>
<sequence length="391" mass="43646">MQQNIWFTPDGIEDLLPEEAKKLEYYRRQLLDGFECSGYDLILPPIAEYTDSLLTGTARHLAIDTCRFPDQESGRMMGVRADMTPQVARIVVNRLKNKDQIIRLCYFGEVLKTRNNKAKGSRSPIQVGAELFGHEGVESDIEVIALMLSSIRALGLNDLTLSLGHVSVVEELMRLAQLNKKQTQQLVDILVRKAVPEYHEFTAALNLEGGLQNAFENLLSLCGDADDVLTKSETLLSGLSSKMDESVERLKLIVGYFNVASDLLGIHLDLADLRGFEYHTGAIFGCYSAGQKLYMIAKGGRYDEIASDFGAAQPATGFSLDLRSTLDLLDCPPVVEKKVVYAPIEADPELVKEILKLKKSIIVKRYYELSEIPTGSEYLTKQNNAWQFVQK</sequence>
<feature type="domain" description="Class II Histidinyl-tRNA synthetase (HisRS)-like catalytic core" evidence="10">
    <location>
        <begin position="11"/>
        <end position="323"/>
    </location>
</feature>
<feature type="binding site" evidence="9">
    <location>
        <position position="126"/>
    </location>
    <ligand>
        <name>L-histidine</name>
        <dbReference type="ChEBI" id="CHEBI:57595"/>
    </ligand>
</feature>
<evidence type="ECO:0000256" key="3">
    <source>
        <dbReference type="ARBA" id="ARBA00005539"/>
    </source>
</evidence>
<dbReference type="Pfam" id="PF13393">
    <property type="entry name" value="tRNA-synt_His"/>
    <property type="match status" value="1"/>
</dbReference>
<dbReference type="HAMAP" id="MF_00125">
    <property type="entry name" value="HisZ"/>
    <property type="match status" value="1"/>
</dbReference>
<protein>
    <recommendedName>
        <fullName evidence="5 8">ATP phosphoribosyltransferase regulatory subunit</fullName>
    </recommendedName>
</protein>
<dbReference type="GO" id="GO:0004821">
    <property type="term" value="F:histidine-tRNA ligase activity"/>
    <property type="evidence" value="ECO:0007669"/>
    <property type="project" value="TreeGrafter"/>
</dbReference>
<keyword evidence="8" id="KW-0028">Amino-acid biosynthesis</keyword>
<dbReference type="UniPathway" id="UPA00031">
    <property type="reaction ID" value="UER00006"/>
</dbReference>
<dbReference type="Proteomes" id="UP000027341">
    <property type="component" value="Unassembled WGS sequence"/>
</dbReference>
<reference evidence="11 12" key="1">
    <citation type="submission" date="2014-04" db="EMBL/GenBank/DDBJ databases">
        <title>Draft genome sequence of Hydrogenovibrio marinus MH-110, a model organism for aerobic H2 metabolism.</title>
        <authorList>
            <person name="Cha H.J."/>
            <person name="Jo B.H."/>
            <person name="Hwang B.H."/>
        </authorList>
    </citation>
    <scope>NUCLEOTIDE SEQUENCE [LARGE SCALE GENOMIC DNA]</scope>
    <source>
        <strain evidence="11 12">MH-110</strain>
    </source>
</reference>
<evidence type="ECO:0000256" key="7">
    <source>
        <dbReference type="ARBA" id="ARBA00025246"/>
    </source>
</evidence>
<evidence type="ECO:0000256" key="8">
    <source>
        <dbReference type="HAMAP-Rule" id="MF_00125"/>
    </source>
</evidence>
<dbReference type="PANTHER" id="PTHR43707:SF1">
    <property type="entry name" value="HISTIDINE--TRNA LIGASE, MITOCHONDRIAL-RELATED"/>
    <property type="match status" value="1"/>
</dbReference>
<comment type="pathway">
    <text evidence="2 8">Amino-acid biosynthesis; L-histidine biosynthesis; L-histidine from 5-phospho-alpha-D-ribose 1-diphosphate: step 1/9.</text>
</comment>
<dbReference type="AlphaFoldDB" id="A0A066ZMJ7"/>